<evidence type="ECO:0000256" key="10">
    <source>
        <dbReference type="ARBA" id="ARBA00048970"/>
    </source>
</evidence>
<evidence type="ECO:0000256" key="3">
    <source>
        <dbReference type="ARBA" id="ARBA00022679"/>
    </source>
</evidence>
<keyword evidence="15" id="KW-1185">Reference proteome</keyword>
<organism evidence="14 15">
    <name type="scientific">Nitrosomonas cryotolerans ATCC 49181</name>
    <dbReference type="NCBI Taxonomy" id="1131553"/>
    <lineage>
        <taxon>Bacteria</taxon>
        <taxon>Pseudomonadati</taxon>
        <taxon>Pseudomonadota</taxon>
        <taxon>Betaproteobacteria</taxon>
        <taxon>Nitrosomonadales</taxon>
        <taxon>Nitrosomonadaceae</taxon>
        <taxon>Nitrosomonas</taxon>
    </lineage>
</organism>
<comment type="similarity">
    <text evidence="11">Belongs to the class I-like SAM-binding methyltransferase superfamily. RNA methyltransferase RlmE family.</text>
</comment>
<keyword evidence="1 11" id="KW-0698">rRNA processing</keyword>
<dbReference type="GO" id="GO:0005737">
    <property type="term" value="C:cytoplasm"/>
    <property type="evidence" value="ECO:0007669"/>
    <property type="project" value="UniProtKB-SubCell"/>
</dbReference>
<feature type="active site" description="Proton acceptor" evidence="11 12">
    <location>
        <position position="161"/>
    </location>
</feature>
<dbReference type="FunFam" id="3.40.50.150:FF:000005">
    <property type="entry name" value="Ribosomal RNA large subunit methyltransferase E"/>
    <property type="match status" value="1"/>
</dbReference>
<evidence type="ECO:0000256" key="7">
    <source>
        <dbReference type="ARBA" id="ARBA00041129"/>
    </source>
</evidence>
<dbReference type="EC" id="2.1.1.166" evidence="6 11"/>
<comment type="subcellular location">
    <subcellularLocation>
        <location evidence="11">Cytoplasm</location>
    </subcellularLocation>
</comment>
<dbReference type="PIRSF" id="PIRSF005461">
    <property type="entry name" value="23S_rRNA_mtase"/>
    <property type="match status" value="1"/>
</dbReference>
<dbReference type="Proteomes" id="UP000185062">
    <property type="component" value="Unassembled WGS sequence"/>
</dbReference>
<dbReference type="GO" id="GO:0008650">
    <property type="term" value="F:rRNA (uridine-2'-O-)-methyltransferase activity"/>
    <property type="evidence" value="ECO:0007669"/>
    <property type="project" value="UniProtKB-UniRule"/>
</dbReference>
<comment type="catalytic activity">
    <reaction evidence="10 11">
        <text>uridine(2552) in 23S rRNA + S-adenosyl-L-methionine = 2'-O-methyluridine(2552) in 23S rRNA + S-adenosyl-L-homocysteine + H(+)</text>
        <dbReference type="Rhea" id="RHEA:42720"/>
        <dbReference type="Rhea" id="RHEA-COMP:10202"/>
        <dbReference type="Rhea" id="RHEA-COMP:10203"/>
        <dbReference type="ChEBI" id="CHEBI:15378"/>
        <dbReference type="ChEBI" id="CHEBI:57856"/>
        <dbReference type="ChEBI" id="CHEBI:59789"/>
        <dbReference type="ChEBI" id="CHEBI:65315"/>
        <dbReference type="ChEBI" id="CHEBI:74478"/>
        <dbReference type="EC" id="2.1.1.166"/>
    </reaction>
</comment>
<evidence type="ECO:0000256" key="11">
    <source>
        <dbReference type="HAMAP-Rule" id="MF_01547"/>
    </source>
</evidence>
<dbReference type="InterPro" id="IPR002877">
    <property type="entry name" value="RNA_MeTrfase_FtsJ_dom"/>
</dbReference>
<feature type="binding site" evidence="11">
    <location>
        <position position="80"/>
    </location>
    <ligand>
        <name>S-adenosyl-L-methionine</name>
        <dbReference type="ChEBI" id="CHEBI:59789"/>
    </ligand>
</feature>
<feature type="binding site" evidence="11">
    <location>
        <position position="96"/>
    </location>
    <ligand>
        <name>S-adenosyl-L-methionine</name>
        <dbReference type="ChEBI" id="CHEBI:59789"/>
    </ligand>
</feature>
<feature type="domain" description="Ribosomal RNA methyltransferase FtsJ" evidence="13">
    <location>
        <begin position="28"/>
        <end position="203"/>
    </location>
</feature>
<name>A0A1N6GE83_9PROT</name>
<evidence type="ECO:0000256" key="5">
    <source>
        <dbReference type="ARBA" id="ARBA00037569"/>
    </source>
</evidence>
<evidence type="ECO:0000256" key="8">
    <source>
        <dbReference type="ARBA" id="ARBA00041995"/>
    </source>
</evidence>
<evidence type="ECO:0000256" key="6">
    <source>
        <dbReference type="ARBA" id="ARBA00038861"/>
    </source>
</evidence>
<protein>
    <recommendedName>
        <fullName evidence="7 11">Ribosomal RNA large subunit methyltransferase E</fullName>
        <ecNumber evidence="6 11">2.1.1.166</ecNumber>
    </recommendedName>
    <alternativeName>
        <fullName evidence="9 11">23S rRNA Um2552 methyltransferase</fullName>
    </alternativeName>
    <alternativeName>
        <fullName evidence="8 11">rRNA (uridine-2'-O-)-methyltransferase</fullName>
    </alternativeName>
</protein>
<dbReference type="InterPro" id="IPR015507">
    <property type="entry name" value="rRNA-MeTfrase_E"/>
</dbReference>
<dbReference type="SUPFAM" id="SSF53335">
    <property type="entry name" value="S-adenosyl-L-methionine-dependent methyltransferases"/>
    <property type="match status" value="1"/>
</dbReference>
<keyword evidence="11" id="KW-0963">Cytoplasm</keyword>
<gene>
    <name evidence="11" type="primary">rlmE</name>
    <name evidence="11" type="synonym">ftsJ</name>
    <name evidence="11" type="synonym">rrmJ</name>
    <name evidence="14" type="ORF">SAMN02743940_0667</name>
</gene>
<keyword evidence="4 11" id="KW-0949">S-adenosyl-L-methionine</keyword>
<dbReference type="Pfam" id="PF01728">
    <property type="entry name" value="FtsJ"/>
    <property type="match status" value="1"/>
</dbReference>
<evidence type="ECO:0000256" key="1">
    <source>
        <dbReference type="ARBA" id="ARBA00022552"/>
    </source>
</evidence>
<dbReference type="STRING" id="44575.SAMN05216419_102818"/>
<reference evidence="14 15" key="1">
    <citation type="submission" date="2016-12" db="EMBL/GenBank/DDBJ databases">
        <authorList>
            <person name="Song W.-J."/>
            <person name="Kurnit D.M."/>
        </authorList>
    </citation>
    <scope>NUCLEOTIDE SEQUENCE [LARGE SCALE GENOMIC DNA]</scope>
    <source>
        <strain evidence="14 15">ATCC 49181</strain>
    </source>
</reference>
<evidence type="ECO:0000313" key="15">
    <source>
        <dbReference type="Proteomes" id="UP000185062"/>
    </source>
</evidence>
<dbReference type="PANTHER" id="PTHR10920">
    <property type="entry name" value="RIBOSOMAL RNA METHYLTRANSFERASE"/>
    <property type="match status" value="1"/>
</dbReference>
<dbReference type="InterPro" id="IPR050082">
    <property type="entry name" value="RNA_methyltr_RlmE"/>
</dbReference>
<feature type="binding site" evidence="11">
    <location>
        <position position="62"/>
    </location>
    <ligand>
        <name>S-adenosyl-L-methionine</name>
        <dbReference type="ChEBI" id="CHEBI:59789"/>
    </ligand>
</feature>
<evidence type="ECO:0000256" key="4">
    <source>
        <dbReference type="ARBA" id="ARBA00022691"/>
    </source>
</evidence>
<evidence type="ECO:0000259" key="13">
    <source>
        <dbReference type="Pfam" id="PF01728"/>
    </source>
</evidence>
<comment type="function">
    <text evidence="5 11">Specifically methylates the uridine in position 2552 of 23S rRNA at the 2'-O position of the ribose in the fully assembled 50S ribosomal subunit.</text>
</comment>
<evidence type="ECO:0000313" key="14">
    <source>
        <dbReference type="EMBL" id="SIO05794.1"/>
    </source>
</evidence>
<dbReference type="HAMAP" id="MF_01547">
    <property type="entry name" value="RNA_methyltr_E"/>
    <property type="match status" value="1"/>
</dbReference>
<accession>A0A1N6GE83</accession>
<dbReference type="RefSeq" id="WP_028461896.1">
    <property type="nucleotide sequence ID" value="NZ_FSRO01000001.1"/>
</dbReference>
<dbReference type="Gene3D" id="3.40.50.150">
    <property type="entry name" value="Vaccinia Virus protein VP39"/>
    <property type="match status" value="1"/>
</dbReference>
<keyword evidence="2 11" id="KW-0489">Methyltransferase</keyword>
<sequence>MKPAKTSKAWMKEHVNDFFVKQAKKEGYRSRAAYKLLDISERDHLLKSGMTVVDLGAAPGSWSQVVTKKIGNRGQVIALDILDMVPLPGVVFIQGDFREESILIELERNLKERQLDLVISDMSPNLSGIVISDQARSMHLAELALAFSMQHLNYGGSFLVKVFQGRGFEDYLSNMRKGFNKVLVRKPKASRDRSNELYLLGTGKKDLITEF</sequence>
<proteinExistence type="inferred from homology"/>
<evidence type="ECO:0000256" key="9">
    <source>
        <dbReference type="ARBA" id="ARBA00042745"/>
    </source>
</evidence>
<dbReference type="AlphaFoldDB" id="A0A1N6GE83"/>
<dbReference type="EMBL" id="FSRO01000001">
    <property type="protein sequence ID" value="SIO05794.1"/>
    <property type="molecule type" value="Genomic_DNA"/>
</dbReference>
<dbReference type="InterPro" id="IPR029063">
    <property type="entry name" value="SAM-dependent_MTases_sf"/>
</dbReference>
<keyword evidence="3 11" id="KW-0808">Transferase</keyword>
<dbReference type="PANTHER" id="PTHR10920:SF18">
    <property type="entry name" value="RRNA METHYLTRANSFERASE 2, MITOCHONDRIAL"/>
    <property type="match status" value="1"/>
</dbReference>
<feature type="binding site" evidence="11">
    <location>
        <position position="60"/>
    </location>
    <ligand>
        <name>S-adenosyl-L-methionine</name>
        <dbReference type="ChEBI" id="CHEBI:59789"/>
    </ligand>
</feature>
<feature type="binding site" evidence="11">
    <location>
        <position position="121"/>
    </location>
    <ligand>
        <name>S-adenosyl-L-methionine</name>
        <dbReference type="ChEBI" id="CHEBI:59789"/>
    </ligand>
</feature>
<evidence type="ECO:0000256" key="2">
    <source>
        <dbReference type="ARBA" id="ARBA00022603"/>
    </source>
</evidence>
<dbReference type="eggNOG" id="COG0293">
    <property type="taxonomic scope" value="Bacteria"/>
</dbReference>
<evidence type="ECO:0000256" key="12">
    <source>
        <dbReference type="PIRSR" id="PIRSR005461-1"/>
    </source>
</evidence>